<dbReference type="GO" id="GO:0016817">
    <property type="term" value="F:hydrolase activity, acting on acid anhydrides"/>
    <property type="evidence" value="ECO:0007669"/>
    <property type="project" value="InterPro"/>
</dbReference>
<dbReference type="Gene3D" id="3.40.50.300">
    <property type="entry name" value="P-loop containing nucleotide triphosphate hydrolases"/>
    <property type="match status" value="1"/>
</dbReference>
<feature type="domain" description="NrS-1 polymerase-like helicase" evidence="3">
    <location>
        <begin position="411"/>
        <end position="525"/>
    </location>
</feature>
<keyword evidence="5" id="KW-1185">Reference proteome</keyword>
<comment type="caution">
    <text evidence="4">The sequence shown here is derived from an EMBL/GenBank/DDBJ whole genome shotgun (WGS) entry which is preliminary data.</text>
</comment>
<dbReference type="InterPro" id="IPR014818">
    <property type="entry name" value="Phage/plasmid_primase_P4_C"/>
</dbReference>
<dbReference type="AlphaFoldDB" id="A0A250XPG2"/>
<dbReference type="EMBL" id="BEGY01000132">
    <property type="protein sequence ID" value="GAX84690.1"/>
    <property type="molecule type" value="Genomic_DNA"/>
</dbReference>
<dbReference type="PANTHER" id="PTHR35372">
    <property type="entry name" value="ATP BINDING PROTEIN-RELATED"/>
    <property type="match status" value="1"/>
</dbReference>
<reference evidence="4 5" key="1">
    <citation type="submission" date="2017-08" db="EMBL/GenBank/DDBJ databases">
        <title>Acidophilic green algal genome provides insights into adaptation to an acidic environment.</title>
        <authorList>
            <person name="Hirooka S."/>
            <person name="Hirose Y."/>
            <person name="Kanesaki Y."/>
            <person name="Higuchi S."/>
            <person name="Fujiwara T."/>
            <person name="Onuma R."/>
            <person name="Era A."/>
            <person name="Ohbayashi R."/>
            <person name="Uzuka A."/>
            <person name="Nozaki H."/>
            <person name="Yoshikawa H."/>
            <person name="Miyagishima S.Y."/>
        </authorList>
    </citation>
    <scope>NUCLEOTIDE SEQUENCE [LARGE SCALE GENOMIC DNA]</scope>
    <source>
        <strain evidence="4 5">NIES-2499</strain>
    </source>
</reference>
<organism evidence="4 5">
    <name type="scientific">Chlamydomonas eustigma</name>
    <dbReference type="NCBI Taxonomy" id="1157962"/>
    <lineage>
        <taxon>Eukaryota</taxon>
        <taxon>Viridiplantae</taxon>
        <taxon>Chlorophyta</taxon>
        <taxon>core chlorophytes</taxon>
        <taxon>Chlorophyceae</taxon>
        <taxon>CS clade</taxon>
        <taxon>Chlamydomonadales</taxon>
        <taxon>Chlamydomonadaceae</taxon>
        <taxon>Chlamydomonas</taxon>
    </lineage>
</organism>
<keyword evidence="1" id="KW-0378">Hydrolase</keyword>
<dbReference type="OrthoDB" id="548119at2759"/>
<evidence type="ECO:0000259" key="2">
    <source>
        <dbReference type="Pfam" id="PF08706"/>
    </source>
</evidence>
<accession>A0A250XPG2</accession>
<evidence type="ECO:0008006" key="6">
    <source>
        <dbReference type="Google" id="ProtNLM"/>
    </source>
</evidence>
<dbReference type="InterPro" id="IPR051620">
    <property type="entry name" value="ORF904-like_C"/>
</dbReference>
<dbReference type="Pfam" id="PF19263">
    <property type="entry name" value="DUF5906"/>
    <property type="match status" value="1"/>
</dbReference>
<proteinExistence type="predicted"/>
<dbReference type="Pfam" id="PF08706">
    <property type="entry name" value="D5_N"/>
    <property type="match status" value="1"/>
</dbReference>
<evidence type="ECO:0000259" key="3">
    <source>
        <dbReference type="Pfam" id="PF19263"/>
    </source>
</evidence>
<evidence type="ECO:0000313" key="5">
    <source>
        <dbReference type="Proteomes" id="UP000232323"/>
    </source>
</evidence>
<dbReference type="PANTHER" id="PTHR35372:SF2">
    <property type="entry name" value="SF3 HELICASE DOMAIN-CONTAINING PROTEIN"/>
    <property type="match status" value="1"/>
</dbReference>
<dbReference type="Proteomes" id="UP000232323">
    <property type="component" value="Unassembled WGS sequence"/>
</dbReference>
<sequence length="680" mass="77544">MNPNWPDWGLLLDRLLAIDVDSSEAHDALLSTMTPDVIDILNKAPLQKTTKGFHYFFLRPSYADDERIFDGARQCPFDIDLKSVSSTGTRGVLSVHPSKGKEWIRPPWSESIILRDVPRELLYFVTSNKTAKSTKSAKSFVRVSSDAQSSTSAGNRSNAAPYVGQEFVPLLSPSRSYNYGAWMQVGWCLHNIGAPVSAWVEFSRQCPAKFKADAKASTWYRFEGHSWKKDANCTRLRKALAVELVGQIGLTVQSIITSDPDDTSSISSASQHQTPSAAKVLVDRLMKIVAKLKDKPYKDSLVVELMQFLLDEEFTSKLDSHKHLIGFEDGVWDLDMGLFRPGVPEDFISLSTGYSLTTKAQLPTLAVTEYWSQLHPNEDQRLYVRQMFARQLFGDKGSNLFHIHAGEAASAANGKSTFFEILQGVLGSYMVKVDVSHFLQKNRTEVGKPMPLFEDWKGARIMYCTEPNQDEHINSGVLKSLTGGEEIQYRLCNSNMIVKFRLQAKFHLMCNDAPKLEGEDQGIRRRIRKIDYVSSFVLDPLQVDPSKFKFMADEGNVNKMIQDLDFRRAFFLDLVALYRHDYKFEITEAIRAKTECYIQENNAVLQFVSSWIERAPKEDAHKVFFTLEQAKYRFRSQRYNIARISVLKSDLMRELRTVCIEQKWINGENRKNVFLGYRLL</sequence>
<dbReference type="InterPro" id="IPR045455">
    <property type="entry name" value="NrS-1_pol-like_helicase"/>
</dbReference>
<feature type="domain" description="Bacteriophage/plasmid primase P4 C-terminal" evidence="2">
    <location>
        <begin position="210"/>
        <end position="364"/>
    </location>
</feature>
<dbReference type="InterPro" id="IPR027417">
    <property type="entry name" value="P-loop_NTPase"/>
</dbReference>
<protein>
    <recommendedName>
        <fullName evidence="6">SF3 helicase domain-containing protein</fullName>
    </recommendedName>
</protein>
<name>A0A250XPG2_9CHLO</name>
<gene>
    <name evidence="4" type="ORF">CEUSTIGMA_g12112.t1</name>
</gene>
<evidence type="ECO:0000313" key="4">
    <source>
        <dbReference type="EMBL" id="GAX84690.1"/>
    </source>
</evidence>
<feature type="non-terminal residue" evidence="4">
    <location>
        <position position="680"/>
    </location>
</feature>
<evidence type="ECO:0000256" key="1">
    <source>
        <dbReference type="ARBA" id="ARBA00022801"/>
    </source>
</evidence>